<feature type="domain" description="Glutamine amidotransferase" evidence="12">
    <location>
        <begin position="4"/>
        <end position="196"/>
    </location>
</feature>
<dbReference type="CDD" id="cd01748">
    <property type="entry name" value="GATase1_IGP_Synthase"/>
    <property type="match status" value="1"/>
</dbReference>
<dbReference type="PATRIC" id="fig|1613.112.peg.1693"/>
<dbReference type="GO" id="GO:0004359">
    <property type="term" value="F:glutaminase activity"/>
    <property type="evidence" value="ECO:0007669"/>
    <property type="project" value="UniProtKB-EC"/>
</dbReference>
<dbReference type="PANTHER" id="PTHR42701:SF1">
    <property type="entry name" value="IMIDAZOLE GLYCEROL PHOSPHATE SYNTHASE SUBUNIT HISH"/>
    <property type="match status" value="1"/>
</dbReference>
<organism evidence="13 17">
    <name type="scientific">Limosilactobacillus fermentum</name>
    <name type="common">Lactobacillus fermentum</name>
    <dbReference type="NCBI Taxonomy" id="1613"/>
    <lineage>
        <taxon>Bacteria</taxon>
        <taxon>Bacillati</taxon>
        <taxon>Bacillota</taxon>
        <taxon>Bacilli</taxon>
        <taxon>Lactobacillales</taxon>
        <taxon>Lactobacillaceae</taxon>
        <taxon>Limosilactobacillus</taxon>
    </lineage>
</organism>
<keyword evidence="10" id="KW-0963">Cytoplasm</keyword>
<evidence type="ECO:0000256" key="7">
    <source>
        <dbReference type="ARBA" id="ARBA00023239"/>
    </source>
</evidence>
<reference evidence="14 18" key="2">
    <citation type="submission" date="2016-12" db="EMBL/GenBank/DDBJ databases">
        <title>Complete Genome Sequence of Lactobacillus fermentum Strain SNUV175, a Probiotic for Treatment of Bacterial Vaginosis.</title>
        <authorList>
            <person name="Lee S."/>
            <person name="You H.J."/>
            <person name="Kwon B."/>
            <person name="Ko G."/>
        </authorList>
    </citation>
    <scope>NUCLEOTIDE SEQUENCE [LARGE SCALE GENOMIC DNA]</scope>
    <source>
        <strain evidence="14 18">SNUV175</strain>
    </source>
</reference>
<keyword evidence="13" id="KW-0808">Transferase</keyword>
<evidence type="ECO:0000313" key="16">
    <source>
        <dbReference type="EMBL" id="QIX58375.1"/>
    </source>
</evidence>
<dbReference type="HAMAP" id="MF_00278">
    <property type="entry name" value="HisH"/>
    <property type="match status" value="1"/>
</dbReference>
<feature type="active site" description="Nucleophile" evidence="10 11">
    <location>
        <position position="79"/>
    </location>
</feature>
<evidence type="ECO:0000313" key="20">
    <source>
        <dbReference type="Proteomes" id="UP000503169"/>
    </source>
</evidence>
<evidence type="ECO:0000259" key="12">
    <source>
        <dbReference type="Pfam" id="PF00117"/>
    </source>
</evidence>
<evidence type="ECO:0000256" key="3">
    <source>
        <dbReference type="ARBA" id="ARBA00022605"/>
    </source>
</evidence>
<evidence type="ECO:0000256" key="11">
    <source>
        <dbReference type="PIRSR" id="PIRSR000495-1"/>
    </source>
</evidence>
<name>A0A0F4HD66_LIMFE</name>
<dbReference type="InterPro" id="IPR010139">
    <property type="entry name" value="Imidazole-glycPsynth_HisH"/>
</dbReference>
<evidence type="ECO:0000313" key="18">
    <source>
        <dbReference type="Proteomes" id="UP000185427"/>
    </source>
</evidence>
<comment type="pathway">
    <text evidence="1 10">Amino-acid biosynthesis; L-histidine biosynthesis; L-histidine from 5-phospho-alpha-D-ribose 1-diphosphate: step 5/9.</text>
</comment>
<keyword evidence="6 10" id="KW-0368">Histidine biosynthesis</keyword>
<dbReference type="PROSITE" id="PS51274">
    <property type="entry name" value="GATASE_COBBQ"/>
    <property type="match status" value="1"/>
</dbReference>
<dbReference type="GeneID" id="83714858"/>
<dbReference type="Pfam" id="PF00117">
    <property type="entry name" value="GATase"/>
    <property type="match status" value="1"/>
</dbReference>
<evidence type="ECO:0000313" key="14">
    <source>
        <dbReference type="EMBL" id="APU45034.1"/>
    </source>
</evidence>
<dbReference type="SUPFAM" id="SSF52317">
    <property type="entry name" value="Class I glutamine amidotransferase-like"/>
    <property type="match status" value="1"/>
</dbReference>
<keyword evidence="13" id="KW-0328">Glycosyltransferase</keyword>
<reference evidence="13 17" key="1">
    <citation type="submission" date="2016-09" db="EMBL/GenBank/DDBJ databases">
        <title>Genome Sequence of the Lactobacillus fermentum strain NCC2970 (CNCM I-5068).</title>
        <authorList>
            <person name="Barretto C."/>
            <person name="Ngom-Bru C."/>
            <person name="Genevaz A."/>
            <person name="Fournier C."/>
            <person name="Moine D."/>
            <person name="Kassam M."/>
            <person name="Iltis A."/>
            <person name="Sagory-Zalkind P."/>
            <person name="Faucherand G."/>
            <person name="Descombes P."/>
            <person name="Duboux S."/>
        </authorList>
    </citation>
    <scope>NUCLEOTIDE SEQUENCE [LARGE SCALE GENOMIC DNA]</scope>
    <source>
        <strain evidence="13 17">NCC2970</strain>
    </source>
</reference>
<reference evidence="16 20" key="4">
    <citation type="submission" date="2020-04" db="EMBL/GenBank/DDBJ databases">
        <title>Novel strain L. Fermentum HFD1 producer antibacterial peptides.</title>
        <authorList>
            <person name="Ozhegov G.D."/>
            <person name="Pavlova A.S."/>
            <person name="Zhuravleva D.E."/>
            <person name="Gogoleva N.V."/>
            <person name="Shagimardanova E.I."/>
            <person name="Markelova M.I."/>
            <person name="Yarullina D.R."/>
            <person name="Kayumov A.R."/>
        </authorList>
    </citation>
    <scope>NUCLEOTIDE SEQUENCE [LARGE SCALE GENOMIC DNA]</scope>
    <source>
        <strain evidence="16 20">HFD1</strain>
    </source>
</reference>
<dbReference type="OrthoDB" id="9807137at2"/>
<sequence>MLAIIDYGAGNTYNVEKAFAYLGVQATLTADPAKILASDGLILPGVGAFNAAMTNLKQRGLVEPIKEAVKKGTPFLGICLGMQMLFDYSTEYGQTAGLGFIPGQVVELPKQPGLLVPEVGWNQNRLVNPASAYRQVDGEFTYFVHSYYAQTPVQNVVSVVDYGVLVPAIVQKDNVVGMQFHPEKSGTVGLGLLEQFLKGVEK</sequence>
<dbReference type="EMBL" id="CP019030">
    <property type="protein sequence ID" value="APU45034.1"/>
    <property type="molecule type" value="Genomic_DNA"/>
</dbReference>
<evidence type="ECO:0000313" key="19">
    <source>
        <dbReference type="Proteomes" id="UP000466799"/>
    </source>
</evidence>
<dbReference type="PROSITE" id="PS51273">
    <property type="entry name" value="GATASE_TYPE_1"/>
    <property type="match status" value="1"/>
</dbReference>
<dbReference type="Proteomes" id="UP000185427">
    <property type="component" value="Chromosome"/>
</dbReference>
<dbReference type="Proteomes" id="UP000466799">
    <property type="component" value="Unassembled WGS sequence"/>
</dbReference>
<evidence type="ECO:0000256" key="2">
    <source>
        <dbReference type="ARBA" id="ARBA00011152"/>
    </source>
</evidence>
<dbReference type="UniPathway" id="UPA00031">
    <property type="reaction ID" value="UER00010"/>
</dbReference>
<feature type="active site" evidence="10 11">
    <location>
        <position position="183"/>
    </location>
</feature>
<evidence type="ECO:0000256" key="8">
    <source>
        <dbReference type="ARBA" id="ARBA00047838"/>
    </source>
</evidence>
<dbReference type="Proteomes" id="UP000503169">
    <property type="component" value="Chromosome"/>
</dbReference>
<dbReference type="GO" id="GO:0000105">
    <property type="term" value="P:L-histidine biosynthetic process"/>
    <property type="evidence" value="ECO:0007669"/>
    <property type="project" value="UniProtKB-UniRule"/>
</dbReference>
<reference evidence="15 19" key="3">
    <citation type="submission" date="2019-10" db="EMBL/GenBank/DDBJ databases">
        <title>Genome Sequencing and assembly of Lactobacillus fermentum I2, a lactic acid bacteria.</title>
        <authorList>
            <person name="Lopes L.S."/>
            <person name="Persinoti G.F."/>
            <person name="Riano-Pachon D.M."/>
            <person name="Labate C.A."/>
        </authorList>
    </citation>
    <scope>NUCLEOTIDE SEQUENCE [LARGE SCALE GENOMIC DNA]</scope>
    <source>
        <strain evidence="15 19">I2</strain>
    </source>
</reference>
<feature type="active site" evidence="10 11">
    <location>
        <position position="181"/>
    </location>
</feature>
<accession>A0A0F4HD66</accession>
<dbReference type="RefSeq" id="WP_012391116.1">
    <property type="nucleotide sequence ID" value="NZ_BJLV01000023.1"/>
</dbReference>
<keyword evidence="5 10" id="KW-0315">Glutamine amidotransferase</keyword>
<evidence type="ECO:0000256" key="10">
    <source>
        <dbReference type="HAMAP-Rule" id="MF_00278"/>
    </source>
</evidence>
<dbReference type="EMBL" id="WHJL01000042">
    <property type="protein sequence ID" value="MPQ35426.1"/>
    <property type="molecule type" value="Genomic_DNA"/>
</dbReference>
<dbReference type="GO" id="GO:0005737">
    <property type="term" value="C:cytoplasm"/>
    <property type="evidence" value="ECO:0007669"/>
    <property type="project" value="UniProtKB-SubCell"/>
</dbReference>
<comment type="catalytic activity">
    <reaction evidence="8 10">
        <text>5-[(5-phospho-1-deoxy-D-ribulos-1-ylimino)methylamino]-1-(5-phospho-beta-D-ribosyl)imidazole-4-carboxamide + L-glutamine = D-erythro-1-(imidazol-4-yl)glycerol 3-phosphate + 5-amino-1-(5-phospho-beta-D-ribosyl)imidazole-4-carboxamide + L-glutamate + H(+)</text>
        <dbReference type="Rhea" id="RHEA:24793"/>
        <dbReference type="ChEBI" id="CHEBI:15378"/>
        <dbReference type="ChEBI" id="CHEBI:29985"/>
        <dbReference type="ChEBI" id="CHEBI:58278"/>
        <dbReference type="ChEBI" id="CHEBI:58359"/>
        <dbReference type="ChEBI" id="CHEBI:58475"/>
        <dbReference type="ChEBI" id="CHEBI:58525"/>
        <dbReference type="EC" id="4.3.2.10"/>
    </reaction>
</comment>
<comment type="catalytic activity">
    <reaction evidence="9 10">
        <text>L-glutamine + H2O = L-glutamate + NH4(+)</text>
        <dbReference type="Rhea" id="RHEA:15889"/>
        <dbReference type="ChEBI" id="CHEBI:15377"/>
        <dbReference type="ChEBI" id="CHEBI:28938"/>
        <dbReference type="ChEBI" id="CHEBI:29985"/>
        <dbReference type="ChEBI" id="CHEBI:58359"/>
        <dbReference type="EC" id="3.5.1.2"/>
    </reaction>
</comment>
<evidence type="ECO:0000256" key="9">
    <source>
        <dbReference type="ARBA" id="ARBA00049534"/>
    </source>
</evidence>
<dbReference type="EMBL" id="CP050919">
    <property type="protein sequence ID" value="QIX58375.1"/>
    <property type="molecule type" value="Genomic_DNA"/>
</dbReference>
<dbReference type="NCBIfam" id="TIGR01855">
    <property type="entry name" value="IMP_synth_hisH"/>
    <property type="match status" value="1"/>
</dbReference>
<dbReference type="PRINTS" id="PR00097">
    <property type="entry name" value="ANTSNTHASEII"/>
</dbReference>
<dbReference type="Proteomes" id="UP000094714">
    <property type="component" value="Chromosome"/>
</dbReference>
<dbReference type="PIRSF" id="PIRSF000495">
    <property type="entry name" value="Amidotransf_hisH"/>
    <property type="match status" value="1"/>
</dbReference>
<evidence type="ECO:0000313" key="15">
    <source>
        <dbReference type="EMBL" id="MPQ35426.1"/>
    </source>
</evidence>
<proteinExistence type="inferred from homology"/>
<evidence type="ECO:0000313" key="17">
    <source>
        <dbReference type="Proteomes" id="UP000094714"/>
    </source>
</evidence>
<dbReference type="EC" id="4.3.2.10" evidence="10"/>
<keyword evidence="4 10" id="KW-0378">Hydrolase</keyword>
<dbReference type="PANTHER" id="PTHR42701">
    <property type="entry name" value="IMIDAZOLE GLYCEROL PHOSPHATE SYNTHASE SUBUNIT HISH"/>
    <property type="match status" value="1"/>
</dbReference>
<protein>
    <recommendedName>
        <fullName evidence="10">Imidazole glycerol phosphate synthase subunit HisH</fullName>
        <ecNumber evidence="10">4.3.2.10</ecNumber>
    </recommendedName>
    <alternativeName>
        <fullName evidence="10">IGP synthase glutaminase subunit</fullName>
        <ecNumber evidence="10">3.5.1.2</ecNumber>
    </alternativeName>
    <alternativeName>
        <fullName evidence="10">IGP synthase subunit HisH</fullName>
    </alternativeName>
    <alternativeName>
        <fullName evidence="10">ImGP synthase subunit HisH</fullName>
        <shortName evidence="10">IGPS subunit HisH</shortName>
    </alternativeName>
</protein>
<keyword evidence="3 10" id="KW-0028">Amino-acid biosynthesis</keyword>
<evidence type="ECO:0000256" key="4">
    <source>
        <dbReference type="ARBA" id="ARBA00022801"/>
    </source>
</evidence>
<evidence type="ECO:0000313" key="13">
    <source>
        <dbReference type="EMBL" id="AOR75060.1"/>
    </source>
</evidence>
<dbReference type="InterPro" id="IPR029062">
    <property type="entry name" value="Class_I_gatase-like"/>
</dbReference>
<evidence type="ECO:0000256" key="1">
    <source>
        <dbReference type="ARBA" id="ARBA00005091"/>
    </source>
</evidence>
<comment type="function">
    <text evidence="10">IGPS catalyzes the conversion of PRFAR and glutamine to IGP, AICAR and glutamate. The HisH subunit catalyzes the hydrolysis of glutamine to glutamate and ammonia as part of the synthesis of IGP and AICAR. The resulting ammonia molecule is channeled to the active site of HisF.</text>
</comment>
<dbReference type="Gene3D" id="3.40.50.880">
    <property type="match status" value="1"/>
</dbReference>
<dbReference type="AlphaFoldDB" id="A0A0F4HD66"/>
<keyword evidence="7 10" id="KW-0456">Lyase</keyword>
<comment type="subcellular location">
    <subcellularLocation>
        <location evidence="10">Cytoplasm</location>
    </subcellularLocation>
</comment>
<evidence type="ECO:0000256" key="6">
    <source>
        <dbReference type="ARBA" id="ARBA00023102"/>
    </source>
</evidence>
<dbReference type="EMBL" id="CP017151">
    <property type="protein sequence ID" value="AOR75060.1"/>
    <property type="molecule type" value="Genomic_DNA"/>
</dbReference>
<comment type="subunit">
    <text evidence="2 10">Heterodimer of HisH and HisF.</text>
</comment>
<dbReference type="GO" id="GO:0000107">
    <property type="term" value="F:imidazoleglycerol-phosphate synthase activity"/>
    <property type="evidence" value="ECO:0007669"/>
    <property type="project" value="UniProtKB-UniRule"/>
</dbReference>
<dbReference type="GO" id="GO:0016829">
    <property type="term" value="F:lyase activity"/>
    <property type="evidence" value="ECO:0007669"/>
    <property type="project" value="UniProtKB-KW"/>
</dbReference>
<gene>
    <name evidence="10 15" type="primary">hisH</name>
    <name evidence="16" type="synonym">hisH_2</name>
    <name evidence="14" type="ORF">BUW47_00475</name>
    <name evidence="15" type="ORF">GC247_05880</name>
    <name evidence="16" type="ORF">HCY95_00811</name>
    <name evidence="13" type="ORF">LACFE_CDS1615</name>
</gene>
<dbReference type="EC" id="3.5.1.2" evidence="10"/>
<evidence type="ECO:0000256" key="5">
    <source>
        <dbReference type="ARBA" id="ARBA00022962"/>
    </source>
</evidence>
<dbReference type="InterPro" id="IPR017926">
    <property type="entry name" value="GATASE"/>
</dbReference>